<dbReference type="HOGENOM" id="CLU_513932_0_0_1"/>
<feature type="compositionally biased region" description="Gly residues" evidence="1">
    <location>
        <begin position="433"/>
        <end position="455"/>
    </location>
</feature>
<dbReference type="AlphaFoldDB" id="A0A067PX31"/>
<evidence type="ECO:0000256" key="1">
    <source>
        <dbReference type="SAM" id="MobiDB-lite"/>
    </source>
</evidence>
<dbReference type="STRING" id="933084.A0A067PX31"/>
<organism evidence="2 3">
    <name type="scientific">Jaapia argillacea MUCL 33604</name>
    <dbReference type="NCBI Taxonomy" id="933084"/>
    <lineage>
        <taxon>Eukaryota</taxon>
        <taxon>Fungi</taxon>
        <taxon>Dikarya</taxon>
        <taxon>Basidiomycota</taxon>
        <taxon>Agaricomycotina</taxon>
        <taxon>Agaricomycetes</taxon>
        <taxon>Agaricomycetidae</taxon>
        <taxon>Jaapiales</taxon>
        <taxon>Jaapiaceae</taxon>
        <taxon>Jaapia</taxon>
    </lineage>
</organism>
<feature type="region of interest" description="Disordered" evidence="1">
    <location>
        <begin position="1"/>
        <end position="20"/>
    </location>
</feature>
<accession>A0A067PX31</accession>
<feature type="compositionally biased region" description="Polar residues" evidence="1">
    <location>
        <begin position="72"/>
        <end position="88"/>
    </location>
</feature>
<dbReference type="InParanoid" id="A0A067PX31"/>
<feature type="region of interest" description="Disordered" evidence="1">
    <location>
        <begin position="359"/>
        <end position="520"/>
    </location>
</feature>
<evidence type="ECO:0000313" key="3">
    <source>
        <dbReference type="Proteomes" id="UP000027265"/>
    </source>
</evidence>
<feature type="compositionally biased region" description="Polar residues" evidence="1">
    <location>
        <begin position="456"/>
        <end position="465"/>
    </location>
</feature>
<protein>
    <submittedName>
        <fullName evidence="2">Uncharacterized protein</fullName>
    </submittedName>
</protein>
<feature type="compositionally biased region" description="Gly residues" evidence="1">
    <location>
        <begin position="229"/>
        <end position="243"/>
    </location>
</feature>
<feature type="compositionally biased region" description="Polar residues" evidence="1">
    <location>
        <begin position="491"/>
        <end position="501"/>
    </location>
</feature>
<feature type="region of interest" description="Disordered" evidence="1">
    <location>
        <begin position="222"/>
        <end position="243"/>
    </location>
</feature>
<dbReference type="EMBL" id="KL197717">
    <property type="protein sequence ID" value="KDQ58410.1"/>
    <property type="molecule type" value="Genomic_DNA"/>
</dbReference>
<name>A0A067PX31_9AGAM</name>
<feature type="compositionally biased region" description="Gly residues" evidence="1">
    <location>
        <begin position="390"/>
        <end position="401"/>
    </location>
</feature>
<feature type="compositionally biased region" description="Low complexity" evidence="1">
    <location>
        <begin position="157"/>
        <end position="178"/>
    </location>
</feature>
<feature type="compositionally biased region" description="Pro residues" evidence="1">
    <location>
        <begin position="51"/>
        <end position="61"/>
    </location>
</feature>
<feature type="compositionally biased region" description="Low complexity" evidence="1">
    <location>
        <begin position="371"/>
        <end position="385"/>
    </location>
</feature>
<sequence length="530" mass="53686">MPLTAPTSPTPSHMSAQYQQSFAHHQLNRPPSQIPMPPPGYQFEFLHSPGPSSPYGPPSHHYPPGVIGQGIPQHSSMEPSMSYNSTGELSMRANPPTPPSQANPASDNTSPTGSSSHSSTTQQHRPSRIALPPPSALQGFPMGPPHTISPSLHQPMSPQLHMHSLSPLHHPAHSPHILMTPHGLPPITPSMPSFNFAYGPPPTQSPVIPSASASGMNGDMSAASNFSGNGNGGMGGGGGGGGGAPMSPQFHHMMSPPMFTPGVTMSPGTPVFWGRNGFINAAVGAPVHAYSMGSPTTTQGEDEPASYFPPVPRQQDYFSTAPVNSAWIPGLGESGLRNEVMRDGGVGGVLGGVGGVLGGVGGGEKERPDSSESVVTTKSGGSVVTDRTGNGEGEGENGGGRSSSSVATSWHTDDGDGTNSDSFREVTERFGSLGLGGGNNVGLGLGPVGGLGGGKQRTSSMSSSRRPAPGPLQPSGGRPGSDPVLHPGAQSEPNPVSTSSMGGFPVVVTKSEGASGGGSGGLAGFQFAYI</sequence>
<proteinExistence type="predicted"/>
<keyword evidence="3" id="KW-1185">Reference proteome</keyword>
<dbReference type="OrthoDB" id="1049195at2759"/>
<gene>
    <name evidence="2" type="ORF">JAAARDRAFT_666647</name>
</gene>
<feature type="compositionally biased region" description="Low complexity" evidence="1">
    <location>
        <begin position="109"/>
        <end position="124"/>
    </location>
</feature>
<evidence type="ECO:0000313" key="2">
    <source>
        <dbReference type="EMBL" id="KDQ58410.1"/>
    </source>
</evidence>
<feature type="region of interest" description="Disordered" evidence="1">
    <location>
        <begin position="25"/>
        <end position="182"/>
    </location>
</feature>
<dbReference type="Proteomes" id="UP000027265">
    <property type="component" value="Unassembled WGS sequence"/>
</dbReference>
<reference evidence="3" key="1">
    <citation type="journal article" date="2014" name="Proc. Natl. Acad. Sci. U.S.A.">
        <title>Extensive sampling of basidiomycete genomes demonstrates inadequacy of the white-rot/brown-rot paradigm for wood decay fungi.</title>
        <authorList>
            <person name="Riley R."/>
            <person name="Salamov A.A."/>
            <person name="Brown D.W."/>
            <person name="Nagy L.G."/>
            <person name="Floudas D."/>
            <person name="Held B.W."/>
            <person name="Levasseur A."/>
            <person name="Lombard V."/>
            <person name="Morin E."/>
            <person name="Otillar R."/>
            <person name="Lindquist E.A."/>
            <person name="Sun H."/>
            <person name="LaButti K.M."/>
            <person name="Schmutz J."/>
            <person name="Jabbour D."/>
            <person name="Luo H."/>
            <person name="Baker S.E."/>
            <person name="Pisabarro A.G."/>
            <person name="Walton J.D."/>
            <person name="Blanchette R.A."/>
            <person name="Henrissat B."/>
            <person name="Martin F."/>
            <person name="Cullen D."/>
            <person name="Hibbett D.S."/>
            <person name="Grigoriev I.V."/>
        </authorList>
    </citation>
    <scope>NUCLEOTIDE SEQUENCE [LARGE SCALE GENOMIC DNA]</scope>
    <source>
        <strain evidence="3">MUCL 33604</strain>
    </source>
</reference>